<feature type="domain" description="Transcriptional regulator AbiEi antitoxin N-terminal" evidence="1">
    <location>
        <begin position="17"/>
        <end position="72"/>
    </location>
</feature>
<reference evidence="2 3" key="1">
    <citation type="submission" date="2017-09" db="EMBL/GenBank/DDBJ databases">
        <title>Bacterial strain isolated from the female urinary microbiota.</title>
        <authorList>
            <person name="Thomas-White K."/>
            <person name="Kumar N."/>
            <person name="Forster S."/>
            <person name="Putonti C."/>
            <person name="Lawley T."/>
            <person name="Wolfe A.J."/>
        </authorList>
    </citation>
    <scope>NUCLEOTIDE SEQUENCE [LARGE SCALE GENOMIC DNA]</scope>
    <source>
        <strain evidence="2 3">UMB1301</strain>
    </source>
</reference>
<dbReference type="AlphaFoldDB" id="A0A2N6VN01"/>
<dbReference type="OrthoDB" id="3356078at2"/>
<accession>A0A2N6VN01</accession>
<evidence type="ECO:0000259" key="1">
    <source>
        <dbReference type="Pfam" id="PF17194"/>
    </source>
</evidence>
<proteinExistence type="predicted"/>
<sequence>MSYGTIVKVGRLAETRRGLITAEWLNEAGLSASQKTALVKSGYLERVTRGVYKVAGAPSTRFTEILALWMRLGDNDYTSDPPVLVAAGATSAYLHDIGDMWPDPYDFITSRPLRTREPGVVLRHETVDPRDVEVVEGVPCLSPVATLIDLIKDHGDLSLVGDAVVDARTRNYLNAHTEPDFVRRLGPLAAENDLPGGEGEKLLELITQYHQGVA</sequence>
<dbReference type="Proteomes" id="UP000235598">
    <property type="component" value="Unassembled WGS sequence"/>
</dbReference>
<name>A0A2N6VN01_9MICO</name>
<evidence type="ECO:0000313" key="3">
    <source>
        <dbReference type="Proteomes" id="UP000235598"/>
    </source>
</evidence>
<dbReference type="InterPro" id="IPR033455">
    <property type="entry name" value="AbiEi_3_N"/>
</dbReference>
<dbReference type="RefSeq" id="WP_102238432.1">
    <property type="nucleotide sequence ID" value="NZ_PNHK01000002.1"/>
</dbReference>
<dbReference type="EMBL" id="PNHK01000002">
    <property type="protein sequence ID" value="PMD05398.1"/>
    <property type="molecule type" value="Genomic_DNA"/>
</dbReference>
<organism evidence="2 3">
    <name type="scientific">Brevibacterium paucivorans</name>
    <dbReference type="NCBI Taxonomy" id="170994"/>
    <lineage>
        <taxon>Bacteria</taxon>
        <taxon>Bacillati</taxon>
        <taxon>Actinomycetota</taxon>
        <taxon>Actinomycetes</taxon>
        <taxon>Micrococcales</taxon>
        <taxon>Brevibacteriaceae</taxon>
        <taxon>Brevibacterium</taxon>
    </lineage>
</organism>
<gene>
    <name evidence="2" type="ORF">CJ199_05105</name>
</gene>
<evidence type="ECO:0000313" key="2">
    <source>
        <dbReference type="EMBL" id="PMD05398.1"/>
    </source>
</evidence>
<protein>
    <submittedName>
        <fullName evidence="2">Transcriptional regulator</fullName>
    </submittedName>
</protein>
<dbReference type="Pfam" id="PF17194">
    <property type="entry name" value="AbiEi_3_N"/>
    <property type="match status" value="1"/>
</dbReference>
<comment type="caution">
    <text evidence="2">The sequence shown here is derived from an EMBL/GenBank/DDBJ whole genome shotgun (WGS) entry which is preliminary data.</text>
</comment>